<sequence>MGGKLKSLFLPVKSEHGRTLIEIVLSIAVLAIIIIPFTSMFVQSAKTLNVSDEIMDATYVAQTVMEEIYHLSQTTSYQAESLPSEYVSIPSEEGDKFFTILEDYYVELTMKQENTESQLVNVLTRVYNNSSKEKLEAQMETYLLWGTE</sequence>
<evidence type="ECO:0000313" key="3">
    <source>
        <dbReference type="Proteomes" id="UP000790580"/>
    </source>
</evidence>
<keyword evidence="3" id="KW-1185">Reference proteome</keyword>
<feature type="transmembrane region" description="Helical" evidence="1">
    <location>
        <begin position="20"/>
        <end position="42"/>
    </location>
</feature>
<protein>
    <recommendedName>
        <fullName evidence="4">Prepilin-type N-terminal cleavage/methylation domain-containing protein</fullName>
    </recommendedName>
</protein>
<dbReference type="RefSeq" id="WP_088076086.1">
    <property type="nucleotide sequence ID" value="NZ_JAHQCR010000045.1"/>
</dbReference>
<reference evidence="2 3" key="1">
    <citation type="submission" date="2021-06" db="EMBL/GenBank/DDBJ databases">
        <title>Bacillus sp. RD4P76, an endophyte from a halophyte.</title>
        <authorList>
            <person name="Sun J.-Q."/>
        </authorList>
    </citation>
    <scope>NUCLEOTIDE SEQUENCE [LARGE SCALE GENOMIC DNA]</scope>
    <source>
        <strain evidence="2 3">JCM 17098</strain>
    </source>
</reference>
<dbReference type="EMBL" id="JAHQCR010000045">
    <property type="protein sequence ID" value="MBU9721917.1"/>
    <property type="molecule type" value="Genomic_DNA"/>
</dbReference>
<organism evidence="2 3">
    <name type="scientific">Evansella alkalicola</name>
    <dbReference type="NCBI Taxonomy" id="745819"/>
    <lineage>
        <taxon>Bacteria</taxon>
        <taxon>Bacillati</taxon>
        <taxon>Bacillota</taxon>
        <taxon>Bacilli</taxon>
        <taxon>Bacillales</taxon>
        <taxon>Bacillaceae</taxon>
        <taxon>Evansella</taxon>
    </lineage>
</organism>
<evidence type="ECO:0000256" key="1">
    <source>
        <dbReference type="SAM" id="Phobius"/>
    </source>
</evidence>
<evidence type="ECO:0000313" key="2">
    <source>
        <dbReference type="EMBL" id="MBU9721917.1"/>
    </source>
</evidence>
<keyword evidence="1" id="KW-0472">Membrane</keyword>
<dbReference type="Proteomes" id="UP000790580">
    <property type="component" value="Unassembled WGS sequence"/>
</dbReference>
<accession>A0ABS6JXF9</accession>
<comment type="caution">
    <text evidence="2">The sequence shown here is derived from an EMBL/GenBank/DDBJ whole genome shotgun (WGS) entry which is preliminary data.</text>
</comment>
<evidence type="ECO:0008006" key="4">
    <source>
        <dbReference type="Google" id="ProtNLM"/>
    </source>
</evidence>
<gene>
    <name evidence="2" type="ORF">KS407_10770</name>
</gene>
<proteinExistence type="predicted"/>
<name>A0ABS6JXF9_9BACI</name>
<keyword evidence="1" id="KW-1133">Transmembrane helix</keyword>
<keyword evidence="1" id="KW-0812">Transmembrane</keyword>